<accession>A0A821SBC4</accession>
<dbReference type="GO" id="GO:0005509">
    <property type="term" value="F:calcium ion binding"/>
    <property type="evidence" value="ECO:0007669"/>
    <property type="project" value="InterPro"/>
</dbReference>
<keyword evidence="2" id="KW-0732">Signal</keyword>
<evidence type="ECO:0000313" key="8">
    <source>
        <dbReference type="EMBL" id="CAF4857043.1"/>
    </source>
</evidence>
<feature type="non-terminal residue" evidence="8">
    <location>
        <position position="1"/>
    </location>
</feature>
<dbReference type="InterPro" id="IPR049883">
    <property type="entry name" value="NOTCH1_EGF-like"/>
</dbReference>
<organism evidence="8 9">
    <name type="scientific">Rotaria socialis</name>
    <dbReference type="NCBI Taxonomy" id="392032"/>
    <lineage>
        <taxon>Eukaryota</taxon>
        <taxon>Metazoa</taxon>
        <taxon>Spiralia</taxon>
        <taxon>Gnathifera</taxon>
        <taxon>Rotifera</taxon>
        <taxon>Eurotatoria</taxon>
        <taxon>Bdelloidea</taxon>
        <taxon>Philodinida</taxon>
        <taxon>Philodinidae</taxon>
        <taxon>Rotaria</taxon>
    </lineage>
</organism>
<dbReference type="InterPro" id="IPR000742">
    <property type="entry name" value="EGF"/>
</dbReference>
<evidence type="ECO:0000256" key="4">
    <source>
        <dbReference type="ARBA" id="ARBA00023157"/>
    </source>
</evidence>
<dbReference type="Pfam" id="PF07645">
    <property type="entry name" value="EGF_CA"/>
    <property type="match status" value="2"/>
</dbReference>
<feature type="non-terminal residue" evidence="8">
    <location>
        <position position="75"/>
    </location>
</feature>
<dbReference type="InterPro" id="IPR000152">
    <property type="entry name" value="EGF-type_Asp/Asn_hydroxyl_site"/>
</dbReference>
<name>A0A821SBC4_9BILA</name>
<evidence type="ECO:0000256" key="2">
    <source>
        <dbReference type="ARBA" id="ARBA00022729"/>
    </source>
</evidence>
<dbReference type="SMART" id="SM00179">
    <property type="entry name" value="EGF_CA"/>
    <property type="match status" value="2"/>
</dbReference>
<evidence type="ECO:0008006" key="10">
    <source>
        <dbReference type="Google" id="ProtNLM"/>
    </source>
</evidence>
<evidence type="ECO:0000259" key="6">
    <source>
        <dbReference type="SMART" id="SM00179"/>
    </source>
</evidence>
<dbReference type="InterPro" id="IPR050751">
    <property type="entry name" value="ECM_structural_protein"/>
</dbReference>
<feature type="domain" description="EGF-like" evidence="7">
    <location>
        <begin position="37"/>
        <end position="75"/>
    </location>
</feature>
<sequence>PCSNARCINTSGSFKCVCNSGFEPEVSNPLHCDDIDECLRFNPCTDHNEICENTAGSFLCGCAQGYRRNEHGNCT</sequence>
<dbReference type="FunFam" id="2.10.25.10:FF:000017">
    <property type="entry name" value="latent-transforming growth factor beta-binding protein 4 isoform X1"/>
    <property type="match status" value="1"/>
</dbReference>
<evidence type="ECO:0000313" key="9">
    <source>
        <dbReference type="Proteomes" id="UP000663873"/>
    </source>
</evidence>
<feature type="domain" description="EGF-like calcium-binding" evidence="6">
    <location>
        <begin position="1"/>
        <end position="33"/>
    </location>
</feature>
<feature type="domain" description="EGF-like" evidence="7">
    <location>
        <begin position="1"/>
        <end position="33"/>
    </location>
</feature>
<evidence type="ECO:0000256" key="3">
    <source>
        <dbReference type="ARBA" id="ARBA00022737"/>
    </source>
</evidence>
<dbReference type="PANTHER" id="PTHR24034">
    <property type="entry name" value="EGF-LIKE DOMAIN-CONTAINING PROTEIN"/>
    <property type="match status" value="1"/>
</dbReference>
<keyword evidence="1" id="KW-0245">EGF-like domain</keyword>
<reference evidence="8" key="1">
    <citation type="submission" date="2021-02" db="EMBL/GenBank/DDBJ databases">
        <authorList>
            <person name="Nowell W R."/>
        </authorList>
    </citation>
    <scope>NUCLEOTIDE SEQUENCE</scope>
</reference>
<keyword evidence="9" id="KW-1185">Reference proteome</keyword>
<dbReference type="InterPro" id="IPR009030">
    <property type="entry name" value="Growth_fac_rcpt_cys_sf"/>
</dbReference>
<dbReference type="EMBL" id="CAJOBP010062800">
    <property type="protein sequence ID" value="CAF4857043.1"/>
    <property type="molecule type" value="Genomic_DNA"/>
</dbReference>
<dbReference type="Proteomes" id="UP000663873">
    <property type="component" value="Unassembled WGS sequence"/>
</dbReference>
<dbReference type="SMART" id="SM00181">
    <property type="entry name" value="EGF"/>
    <property type="match status" value="2"/>
</dbReference>
<keyword evidence="4" id="KW-1015">Disulfide bond</keyword>
<evidence type="ECO:0000259" key="7">
    <source>
        <dbReference type="SMART" id="SM00181"/>
    </source>
</evidence>
<keyword evidence="3" id="KW-0677">Repeat</keyword>
<dbReference type="InterPro" id="IPR018097">
    <property type="entry name" value="EGF_Ca-bd_CS"/>
</dbReference>
<dbReference type="PROSITE" id="PS01187">
    <property type="entry name" value="EGF_CA"/>
    <property type="match status" value="1"/>
</dbReference>
<evidence type="ECO:0000256" key="5">
    <source>
        <dbReference type="ARBA" id="ARBA00023180"/>
    </source>
</evidence>
<protein>
    <recommendedName>
        <fullName evidence="10">Fibrillin 1</fullName>
    </recommendedName>
</protein>
<dbReference type="PROSITE" id="PS00010">
    <property type="entry name" value="ASX_HYDROXYL"/>
    <property type="match status" value="1"/>
</dbReference>
<dbReference type="InterPro" id="IPR001881">
    <property type="entry name" value="EGF-like_Ca-bd_dom"/>
</dbReference>
<proteinExistence type="predicted"/>
<dbReference type="FunFam" id="2.10.25.10:FF:000056">
    <property type="entry name" value="Latent-transforming growth factor beta-binding protein 3 isoform 2"/>
    <property type="match status" value="1"/>
</dbReference>
<gene>
    <name evidence="8" type="ORF">UJA718_LOCUS43724</name>
</gene>
<dbReference type="Gene3D" id="2.10.25.10">
    <property type="entry name" value="Laminin"/>
    <property type="match status" value="2"/>
</dbReference>
<dbReference type="SUPFAM" id="SSF57184">
    <property type="entry name" value="Growth factor receptor domain"/>
    <property type="match status" value="1"/>
</dbReference>
<dbReference type="PANTHER" id="PTHR24034:SF209">
    <property type="entry name" value="EGF-LIKE DOMAIN-CONTAINING PROTEIN"/>
    <property type="match status" value="1"/>
</dbReference>
<dbReference type="AlphaFoldDB" id="A0A821SBC4"/>
<comment type="caution">
    <text evidence="8">The sequence shown here is derived from an EMBL/GenBank/DDBJ whole genome shotgun (WGS) entry which is preliminary data.</text>
</comment>
<keyword evidence="5" id="KW-0325">Glycoprotein</keyword>
<feature type="domain" description="EGF-like calcium-binding" evidence="6">
    <location>
        <begin position="34"/>
        <end position="75"/>
    </location>
</feature>
<evidence type="ECO:0000256" key="1">
    <source>
        <dbReference type="ARBA" id="ARBA00022536"/>
    </source>
</evidence>
<dbReference type="CDD" id="cd00054">
    <property type="entry name" value="EGF_CA"/>
    <property type="match status" value="1"/>
</dbReference>